<sequence length="201" mass="24253">MINLLHYKNIYFSDQLFISQNDLLDDFRNIGIKNNHSINPEINNLYNESKSIDLLKLISDKVFFFQDDPNIKNSSIKNMLYQNKLFYQDFYKNSNIESYLYRLINENVNRTLIFFTEGKCNEFAHKNNMNNITLPQKIELINNLDNDIVYLSSNIILIRHQVYLPWLWTCRDNPFENLKNLSNSYNNIKTYYLKNKWNFMN</sequence>
<reference evidence="1" key="1">
    <citation type="journal article" date="2020" name="Nature">
        <title>Giant virus diversity and host interactions through global metagenomics.</title>
        <authorList>
            <person name="Schulz F."/>
            <person name="Roux S."/>
            <person name="Paez-Espino D."/>
            <person name="Jungbluth S."/>
            <person name="Walsh D.A."/>
            <person name="Denef V.J."/>
            <person name="McMahon K.D."/>
            <person name="Konstantinidis K.T."/>
            <person name="Eloe-Fadrosh E.A."/>
            <person name="Kyrpides N.C."/>
            <person name="Woyke T."/>
        </authorList>
    </citation>
    <scope>NUCLEOTIDE SEQUENCE</scope>
    <source>
        <strain evidence="1">GVMAG-M-3300024302-11</strain>
    </source>
</reference>
<accession>A0A6C0IWF5</accession>
<organism evidence="1">
    <name type="scientific">viral metagenome</name>
    <dbReference type="NCBI Taxonomy" id="1070528"/>
    <lineage>
        <taxon>unclassified sequences</taxon>
        <taxon>metagenomes</taxon>
        <taxon>organismal metagenomes</taxon>
    </lineage>
</organism>
<dbReference type="AlphaFoldDB" id="A0A6C0IWF5"/>
<dbReference type="EMBL" id="MN740254">
    <property type="protein sequence ID" value="QHT96167.1"/>
    <property type="molecule type" value="Genomic_DNA"/>
</dbReference>
<proteinExistence type="predicted"/>
<name>A0A6C0IWF5_9ZZZZ</name>
<evidence type="ECO:0000313" key="1">
    <source>
        <dbReference type="EMBL" id="QHT96167.1"/>
    </source>
</evidence>
<protein>
    <submittedName>
        <fullName evidence="1">Uncharacterized protein</fullName>
    </submittedName>
</protein>